<evidence type="ECO:0000313" key="2">
    <source>
        <dbReference type="EMBL" id="CAE07505.1"/>
    </source>
</evidence>
<dbReference type="AlphaFoldDB" id="Q7U7J2"/>
<accession>Q7U7J2</accession>
<gene>
    <name evidence="2" type="ordered locus">SYNW0990</name>
</gene>
<feature type="compositionally biased region" description="Polar residues" evidence="1">
    <location>
        <begin position="70"/>
        <end position="88"/>
    </location>
</feature>
<reference evidence="2 3" key="1">
    <citation type="journal article" date="2003" name="Nature">
        <title>The genome of a motile marine Synechococcus.</title>
        <authorList>
            <person name="Palenik B."/>
            <person name="Brahamsha B."/>
            <person name="Larimer F."/>
            <person name="Land M."/>
            <person name="Hauser L."/>
            <person name="Chain P."/>
            <person name="Lamerdin J."/>
            <person name="Regala W."/>
            <person name="Allen E.A."/>
            <person name="McCarren J."/>
            <person name="Paulsen I."/>
            <person name="Dufresne A."/>
            <person name="Partensky F."/>
            <person name="Webb E."/>
            <person name="Waterbury J."/>
        </authorList>
    </citation>
    <scope>NUCLEOTIDE SEQUENCE [LARGE SCALE GENOMIC DNA]</scope>
    <source>
        <strain evidence="2 3">WH8102</strain>
    </source>
</reference>
<organism evidence="2 3">
    <name type="scientific">Parasynechococcus marenigrum (strain WH8102)</name>
    <dbReference type="NCBI Taxonomy" id="84588"/>
    <lineage>
        <taxon>Bacteria</taxon>
        <taxon>Bacillati</taxon>
        <taxon>Cyanobacteriota</taxon>
        <taxon>Cyanophyceae</taxon>
        <taxon>Synechococcales</taxon>
        <taxon>Prochlorococcaceae</taxon>
        <taxon>Parasynechococcus</taxon>
        <taxon>Parasynechococcus marenigrum</taxon>
    </lineage>
</organism>
<proteinExistence type="predicted"/>
<protein>
    <submittedName>
        <fullName evidence="2">Uncharacterized protein</fullName>
    </submittedName>
</protein>
<dbReference type="KEGG" id="syw:SYNW0990"/>
<dbReference type="EMBL" id="BX569691">
    <property type="protein sequence ID" value="CAE07505.1"/>
    <property type="molecule type" value="Genomic_DNA"/>
</dbReference>
<dbReference type="STRING" id="84588.SYNW0990"/>
<evidence type="ECO:0000256" key="1">
    <source>
        <dbReference type="SAM" id="MobiDB-lite"/>
    </source>
</evidence>
<dbReference type="Proteomes" id="UP000001422">
    <property type="component" value="Chromosome"/>
</dbReference>
<name>Q7U7J2_PARMW</name>
<sequence>MALITVCRGAGQPGSIWLEPVDLSLGVVNAGDNSLDVATQLKDGAGLSRDALKGGQCVKALLAAQRHSDANQQKRLPTIHSSSESLHR</sequence>
<keyword evidence="3" id="KW-1185">Reference proteome</keyword>
<evidence type="ECO:0000313" key="3">
    <source>
        <dbReference type="Proteomes" id="UP000001422"/>
    </source>
</evidence>
<dbReference type="HOGENOM" id="CLU_2467925_0_0_3"/>
<feature type="region of interest" description="Disordered" evidence="1">
    <location>
        <begin position="67"/>
        <end position="88"/>
    </location>
</feature>